<keyword evidence="1" id="KW-1133">Transmembrane helix</keyword>
<keyword evidence="1" id="KW-0812">Transmembrane</keyword>
<dbReference type="AlphaFoldDB" id="A0A1X0X269"/>
<proteinExistence type="predicted"/>
<comment type="caution">
    <text evidence="2">The sequence shown here is derived from an EMBL/GenBank/DDBJ whole genome shotgun (WGS) entry which is preliminary data.</text>
</comment>
<dbReference type="Proteomes" id="UP000192532">
    <property type="component" value="Unassembled WGS sequence"/>
</dbReference>
<name>A0A1X0X269_STROR</name>
<organism evidence="2 3">
    <name type="scientific">Streptococcus oralis subsp. tigurinus</name>
    <dbReference type="NCBI Taxonomy" id="1077464"/>
    <lineage>
        <taxon>Bacteria</taxon>
        <taxon>Bacillati</taxon>
        <taxon>Bacillota</taxon>
        <taxon>Bacilli</taxon>
        <taxon>Lactobacillales</taxon>
        <taxon>Streptococcaceae</taxon>
        <taxon>Streptococcus</taxon>
    </lineage>
</organism>
<reference evidence="2 3" key="1">
    <citation type="journal article" date="2016" name="PLoS ONE">
        <title>Comparative Genomics Analysis of Streptococcus tigurinus Strains Identifies Genetic Elements Specifically and Uniquely Present in Highly Virulent Strains.</title>
        <authorList>
            <person name="Diene S.M."/>
            <person name="Francois P."/>
            <person name="Zbinden A."/>
            <person name="Entenza J.M."/>
            <person name="Resch G."/>
        </authorList>
    </citation>
    <scope>NUCLEOTIDE SEQUENCE [LARGE SCALE GENOMIC DNA]</scope>
    <source>
        <strain evidence="2 3">859</strain>
    </source>
</reference>
<dbReference type="EMBL" id="LNVH01000001">
    <property type="protein sequence ID" value="ORJ33137.1"/>
    <property type="molecule type" value="Genomic_DNA"/>
</dbReference>
<keyword evidence="1" id="KW-0472">Membrane</keyword>
<evidence type="ECO:0000313" key="2">
    <source>
        <dbReference type="EMBL" id="ORJ33137.1"/>
    </source>
</evidence>
<protein>
    <submittedName>
        <fullName evidence="2">Uncharacterized protein</fullName>
    </submittedName>
</protein>
<sequence>MSKDRLRKSYKPLFIVLLLATITTGGVFMFSILGQSQEERRNREYEVSLVNALKNSYQGIKEIKIMDPYYNDKPGSWSCDISVQFNDSQTITYGINHRLTYKENHDGLMKGNTNEEIDQQWSILQKHIGKTDSTILVRYSNGETGEQ</sequence>
<feature type="transmembrane region" description="Helical" evidence="1">
    <location>
        <begin position="12"/>
        <end position="33"/>
    </location>
</feature>
<gene>
    <name evidence="2" type="ORF">ATE37_05165</name>
</gene>
<evidence type="ECO:0000313" key="3">
    <source>
        <dbReference type="Proteomes" id="UP000192532"/>
    </source>
</evidence>
<evidence type="ECO:0000256" key="1">
    <source>
        <dbReference type="SAM" id="Phobius"/>
    </source>
</evidence>
<dbReference type="RefSeq" id="WP_084867286.1">
    <property type="nucleotide sequence ID" value="NZ_LNVH01000001.1"/>
</dbReference>
<accession>A0A1X0X269</accession>